<feature type="coiled-coil region" evidence="9">
    <location>
        <begin position="90"/>
        <end position="127"/>
    </location>
</feature>
<dbReference type="VEuPathDB" id="TriTrypDB:Tb927.9.16460"/>
<dbReference type="EMBL" id="KY404636">
    <property type="protein sequence ID" value="ARB50887.1"/>
    <property type="molecule type" value="Genomic_DNA"/>
</dbReference>
<dbReference type="InterPro" id="IPR025932">
    <property type="entry name" value="Trypano_VSG_B_N_dom"/>
</dbReference>
<evidence type="ECO:0000256" key="8">
    <source>
        <dbReference type="ARBA" id="ARBA00023288"/>
    </source>
</evidence>
<dbReference type="GO" id="GO:0005886">
    <property type="term" value="C:plasma membrane"/>
    <property type="evidence" value="ECO:0007669"/>
    <property type="project" value="UniProtKB-SubCell"/>
</dbReference>
<comment type="subcellular location">
    <subcellularLocation>
        <location evidence="2">Cell membrane</location>
        <topology evidence="2">Lipid-anchor</topology>
        <topology evidence="2">GPI-anchor</topology>
    </subcellularLocation>
</comment>
<feature type="domain" description="Trypanosome variant surface glycoprotein C-terminal" evidence="10">
    <location>
        <begin position="159"/>
        <end position="247"/>
    </location>
</feature>
<reference evidence="12" key="1">
    <citation type="submission" date="2016-12" db="EMBL/GenBank/DDBJ databases">
        <title>Extending the VSGnome of Trypanosoma brucei strain TREU927.</title>
        <authorList>
            <person name="Cross G.A."/>
        </authorList>
    </citation>
    <scope>NUCLEOTIDE SEQUENCE</scope>
    <source>
        <strain evidence="12">Tb927.99.2006</strain>
    </source>
</reference>
<dbReference type="Pfam" id="PF13206">
    <property type="entry name" value="VSG_B"/>
    <property type="match status" value="1"/>
</dbReference>
<name>A0A1V0FYI4_9TRYP</name>
<evidence type="ECO:0000256" key="6">
    <source>
        <dbReference type="ARBA" id="ARBA00023136"/>
    </source>
</evidence>
<protein>
    <submittedName>
        <fullName evidence="12">Variant surface glycoprotein</fullName>
    </submittedName>
</protein>
<evidence type="ECO:0000256" key="7">
    <source>
        <dbReference type="ARBA" id="ARBA00023180"/>
    </source>
</evidence>
<keyword evidence="6" id="KW-0472">Membrane</keyword>
<evidence type="ECO:0000256" key="5">
    <source>
        <dbReference type="ARBA" id="ARBA00022729"/>
    </source>
</evidence>
<evidence type="ECO:0000313" key="12">
    <source>
        <dbReference type="EMBL" id="ARB50887.1"/>
    </source>
</evidence>
<evidence type="ECO:0000256" key="9">
    <source>
        <dbReference type="SAM" id="Coils"/>
    </source>
</evidence>
<evidence type="ECO:0000256" key="2">
    <source>
        <dbReference type="ARBA" id="ARBA00004609"/>
    </source>
</evidence>
<keyword evidence="3" id="KW-1003">Cell membrane</keyword>
<evidence type="ECO:0000256" key="1">
    <source>
        <dbReference type="ARBA" id="ARBA00002523"/>
    </source>
</evidence>
<comment type="function">
    <text evidence="1">VSG forms a coat on the surface of the parasite. The trypanosome evades the immune response of the host by expressing a series of antigenically distinct VSGs from an estimated 1000 VSG genes.</text>
</comment>
<evidence type="ECO:0000256" key="4">
    <source>
        <dbReference type="ARBA" id="ARBA00022622"/>
    </source>
</evidence>
<dbReference type="GO" id="GO:0098552">
    <property type="term" value="C:side of membrane"/>
    <property type="evidence" value="ECO:0007669"/>
    <property type="project" value="UniProtKB-KW"/>
</dbReference>
<proteinExistence type="predicted"/>
<keyword evidence="5" id="KW-0732">Signal</keyword>
<dbReference type="InterPro" id="IPR019609">
    <property type="entry name" value="Variant_surf_glycoprt_trypan_C"/>
</dbReference>
<evidence type="ECO:0000259" key="11">
    <source>
        <dbReference type="Pfam" id="PF13206"/>
    </source>
</evidence>
<accession>A0A1V0FYI4</accession>
<dbReference type="Gene3D" id="3.30.1680.40">
    <property type="match status" value="1"/>
</dbReference>
<organism evidence="12">
    <name type="scientific">Trypanosoma brucei</name>
    <dbReference type="NCBI Taxonomy" id="5691"/>
    <lineage>
        <taxon>Eukaryota</taxon>
        <taxon>Discoba</taxon>
        <taxon>Euglenozoa</taxon>
        <taxon>Kinetoplastea</taxon>
        <taxon>Metakinetoplastina</taxon>
        <taxon>Trypanosomatida</taxon>
        <taxon>Trypanosomatidae</taxon>
        <taxon>Trypanosoma</taxon>
    </lineage>
</organism>
<dbReference type="AlphaFoldDB" id="A0A1V0FYI4"/>
<evidence type="ECO:0000256" key="3">
    <source>
        <dbReference type="ARBA" id="ARBA00022475"/>
    </source>
</evidence>
<keyword evidence="7" id="KW-0325">Glycoprotein</keyword>
<dbReference type="Pfam" id="PF10659">
    <property type="entry name" value="Trypan_glycop_C"/>
    <property type="match status" value="1"/>
</dbReference>
<keyword evidence="4" id="KW-0336">GPI-anchor</keyword>
<dbReference type="VEuPathDB" id="TriTrypDB:Tb427_000194700"/>
<keyword evidence="8" id="KW-0449">Lipoprotein</keyword>
<evidence type="ECO:0000259" key="10">
    <source>
        <dbReference type="Pfam" id="PF10659"/>
    </source>
</evidence>
<feature type="domain" description="Trypanosome variant surface glycoprotein B-type N-terminal" evidence="11">
    <location>
        <begin position="2"/>
        <end position="115"/>
    </location>
</feature>
<sequence length="247" mass="26325">MKNAYATYDAICKKNKQIKLTAGAISAKLAALKSLYKDVGVAGGRAVILGTKTNDHTCKDHAAAACIDLTKATALTSEASATEIGWEQKLQQAADKLSAAEEAKAHKETTQRQIAAMRKQVEAIFRQVAIAPTSATTAASIPAVTPGQPSTPTADPKRCETFNGNESGCTGAECNYDNVKSECKPKAIEGTTGKARTGEAKTEKCKGELEHEFTKASECKWKGKTCKDFSFLVNKKFAPIVSDFVDL</sequence>
<keyword evidence="9" id="KW-0175">Coiled coil</keyword>